<evidence type="ECO:0000313" key="2">
    <source>
        <dbReference type="EMBL" id="MBS2545239.1"/>
    </source>
</evidence>
<protein>
    <recommendedName>
        <fullName evidence="4">PPE family domain-containing protein</fullName>
    </recommendedName>
</protein>
<feature type="region of interest" description="Disordered" evidence="1">
    <location>
        <begin position="166"/>
        <end position="263"/>
    </location>
</feature>
<sequence>MADNPAYAKYSYQDVRDRLQSIDLGSVATAQNLWDAVFQGFTNLATDLRKQRDQLKAVWTGPGADTYGQQLENLATELDNVAKQAKDPTYRSFWQSFATVKDVVQTALTAYNGKFKEVPSKLPAHLSKIEASNYQDGGGGPDEYKFGGDDAAVRAIFNKLARDYRDIKDGLPNPPAPAQGPAGPQDAKPSGSVRADSEGHFGASPGQLPITPADAFGKLPDGADPLGAGIDPRSLPISPVGPMGGVDVPGGPGVDEVVGEGPD</sequence>
<evidence type="ECO:0000313" key="3">
    <source>
        <dbReference type="Proteomes" id="UP000730482"/>
    </source>
</evidence>
<proteinExistence type="predicted"/>
<feature type="compositionally biased region" description="Low complexity" evidence="1">
    <location>
        <begin position="254"/>
        <end position="263"/>
    </location>
</feature>
<evidence type="ECO:0008006" key="4">
    <source>
        <dbReference type="Google" id="ProtNLM"/>
    </source>
</evidence>
<reference evidence="2 3" key="1">
    <citation type="submission" date="2020-02" db="EMBL/GenBank/DDBJ databases">
        <title>Acidophilic actinobacteria isolated from forest soil.</title>
        <authorList>
            <person name="Golinska P."/>
        </authorList>
    </citation>
    <scope>NUCLEOTIDE SEQUENCE [LARGE SCALE GENOMIC DNA]</scope>
    <source>
        <strain evidence="2 3">NL8</strain>
    </source>
</reference>
<name>A0ABS5KID0_9ACTN</name>
<comment type="caution">
    <text evidence="2">The sequence shown here is derived from an EMBL/GenBank/DDBJ whole genome shotgun (WGS) entry which is preliminary data.</text>
</comment>
<dbReference type="EMBL" id="JAAFYZ010000001">
    <property type="protein sequence ID" value="MBS2545239.1"/>
    <property type="molecule type" value="Genomic_DNA"/>
</dbReference>
<gene>
    <name evidence="2" type="ORF">KGQ19_00005</name>
</gene>
<dbReference type="Proteomes" id="UP000730482">
    <property type="component" value="Unassembled WGS sequence"/>
</dbReference>
<feature type="compositionally biased region" description="Low complexity" evidence="1">
    <location>
        <begin position="179"/>
        <end position="189"/>
    </location>
</feature>
<evidence type="ECO:0000256" key="1">
    <source>
        <dbReference type="SAM" id="MobiDB-lite"/>
    </source>
</evidence>
<feature type="non-terminal residue" evidence="2">
    <location>
        <position position="263"/>
    </location>
</feature>
<feature type="compositionally biased region" description="Gly residues" evidence="1">
    <location>
        <begin position="242"/>
        <end position="253"/>
    </location>
</feature>
<organism evidence="2 3">
    <name type="scientific">Catenulispora pinistramenti</name>
    <dbReference type="NCBI Taxonomy" id="2705254"/>
    <lineage>
        <taxon>Bacteria</taxon>
        <taxon>Bacillati</taxon>
        <taxon>Actinomycetota</taxon>
        <taxon>Actinomycetes</taxon>
        <taxon>Catenulisporales</taxon>
        <taxon>Catenulisporaceae</taxon>
        <taxon>Catenulispora</taxon>
    </lineage>
</organism>
<keyword evidence="3" id="KW-1185">Reference proteome</keyword>
<accession>A0ABS5KID0</accession>